<dbReference type="RefSeq" id="WP_016444333.1">
    <property type="nucleotide sequence ID" value="NZ_KE150266.1"/>
</dbReference>
<dbReference type="SMART" id="SM00418">
    <property type="entry name" value="HTH_ARSR"/>
    <property type="match status" value="1"/>
</dbReference>
<dbReference type="OrthoDB" id="7945987at2"/>
<organism evidence="7 8">
    <name type="scientific">Gleimia europaea ACS-120-V-Col10b</name>
    <dbReference type="NCBI Taxonomy" id="883069"/>
    <lineage>
        <taxon>Bacteria</taxon>
        <taxon>Bacillati</taxon>
        <taxon>Actinomycetota</taxon>
        <taxon>Actinomycetes</taxon>
        <taxon>Actinomycetales</taxon>
        <taxon>Actinomycetaceae</taxon>
        <taxon>Gleimia</taxon>
    </lineage>
</organism>
<dbReference type="InterPro" id="IPR000835">
    <property type="entry name" value="HTH_MarR-typ"/>
</dbReference>
<dbReference type="SUPFAM" id="SSF46785">
    <property type="entry name" value="Winged helix' DNA-binding domain"/>
    <property type="match status" value="1"/>
</dbReference>
<feature type="coiled-coil region" evidence="4">
    <location>
        <begin position="154"/>
        <end position="181"/>
    </location>
</feature>
<keyword evidence="3" id="KW-0804">Transcription</keyword>
<dbReference type="InterPro" id="IPR001845">
    <property type="entry name" value="HTH_ArsR_DNA-bd_dom"/>
</dbReference>
<dbReference type="Gene3D" id="1.10.10.10">
    <property type="entry name" value="Winged helix-like DNA-binding domain superfamily/Winged helix DNA-binding domain"/>
    <property type="match status" value="1"/>
</dbReference>
<dbReference type="InterPro" id="IPR036390">
    <property type="entry name" value="WH_DNA-bd_sf"/>
</dbReference>
<dbReference type="InterPro" id="IPR051081">
    <property type="entry name" value="HTH_MetalResp_TranReg"/>
</dbReference>
<dbReference type="InterPro" id="IPR011991">
    <property type="entry name" value="ArsR-like_HTH"/>
</dbReference>
<dbReference type="InterPro" id="IPR036388">
    <property type="entry name" value="WH-like_DNA-bd_sf"/>
</dbReference>
<dbReference type="PANTHER" id="PTHR33154:SF33">
    <property type="entry name" value="TRANSCRIPTIONAL REPRESSOR SDPR"/>
    <property type="match status" value="1"/>
</dbReference>
<protein>
    <recommendedName>
        <fullName evidence="9">HTH arsR-type domain-containing protein</fullName>
    </recommendedName>
</protein>
<dbReference type="Pfam" id="PF12840">
    <property type="entry name" value="HTH_20"/>
    <property type="match status" value="1"/>
</dbReference>
<comment type="caution">
    <text evidence="7">The sequence shown here is derived from an EMBL/GenBank/DDBJ whole genome shotgun (WGS) entry which is preliminary data.</text>
</comment>
<dbReference type="EMBL" id="AGWN01000001">
    <property type="protein sequence ID" value="EPD31222.1"/>
    <property type="molecule type" value="Genomic_DNA"/>
</dbReference>
<evidence type="ECO:0000256" key="2">
    <source>
        <dbReference type="ARBA" id="ARBA00023125"/>
    </source>
</evidence>
<dbReference type="GO" id="GO:0003700">
    <property type="term" value="F:DNA-binding transcription factor activity"/>
    <property type="evidence" value="ECO:0007669"/>
    <property type="project" value="InterPro"/>
</dbReference>
<proteinExistence type="predicted"/>
<evidence type="ECO:0000256" key="1">
    <source>
        <dbReference type="ARBA" id="ARBA00023015"/>
    </source>
</evidence>
<dbReference type="AlphaFoldDB" id="A0A9W5VWP4"/>
<reference evidence="7 8" key="1">
    <citation type="submission" date="2013-05" db="EMBL/GenBank/DDBJ databases">
        <title>The Genome Sequence of Actinomyces europaeus ACS-120-V-COL10B.</title>
        <authorList>
            <consortium name="The Broad Institute Genomics Platform"/>
            <person name="Earl A."/>
            <person name="Ward D."/>
            <person name="Feldgarden M."/>
            <person name="Gevers D."/>
            <person name="Saerens B."/>
            <person name="Vaneechoutte M."/>
            <person name="Walker B."/>
            <person name="Young S."/>
            <person name="Zeng Q."/>
            <person name="Gargeya S."/>
            <person name="Fitzgerald M."/>
            <person name="Haas B."/>
            <person name="Abouelleil A."/>
            <person name="Allen A.W."/>
            <person name="Alvarado L."/>
            <person name="Arachchi H.M."/>
            <person name="Berlin A.M."/>
            <person name="Chapman S.B."/>
            <person name="Gainer-Dewar J."/>
            <person name="Goldberg J."/>
            <person name="Griggs A."/>
            <person name="Gujja S."/>
            <person name="Hansen M."/>
            <person name="Howarth C."/>
            <person name="Imamovic A."/>
            <person name="Ireland A."/>
            <person name="Larimer J."/>
            <person name="McCowan C."/>
            <person name="Murphy C."/>
            <person name="Pearson M."/>
            <person name="Poon T.W."/>
            <person name="Priest M."/>
            <person name="Roberts A."/>
            <person name="Saif S."/>
            <person name="Shea T."/>
            <person name="Sisk P."/>
            <person name="Sykes S."/>
            <person name="Wortman J."/>
            <person name="Nusbaum C."/>
            <person name="Birren B."/>
        </authorList>
    </citation>
    <scope>NUCLEOTIDE SEQUENCE [LARGE SCALE GENOMIC DNA]</scope>
    <source>
        <strain evidence="7 8">ACS-120-V-Col10b</strain>
    </source>
</reference>
<dbReference type="SMART" id="SM00347">
    <property type="entry name" value="HTH_MARR"/>
    <property type="match status" value="1"/>
</dbReference>
<evidence type="ECO:0000313" key="7">
    <source>
        <dbReference type="EMBL" id="EPD31222.1"/>
    </source>
</evidence>
<accession>A0A9W5VWP4</accession>
<dbReference type="Proteomes" id="UP000014387">
    <property type="component" value="Unassembled WGS sequence"/>
</dbReference>
<keyword evidence="8" id="KW-1185">Reference proteome</keyword>
<gene>
    <name evidence="7" type="ORF">HMPREF9238_00989</name>
</gene>
<feature type="domain" description="HTH arsR-type" evidence="6">
    <location>
        <begin position="7"/>
        <end position="104"/>
    </location>
</feature>
<dbReference type="CDD" id="cd00090">
    <property type="entry name" value="HTH_ARSR"/>
    <property type="match status" value="1"/>
</dbReference>
<keyword evidence="4" id="KW-0175">Coiled coil</keyword>
<evidence type="ECO:0000256" key="4">
    <source>
        <dbReference type="SAM" id="Coils"/>
    </source>
</evidence>
<dbReference type="PANTHER" id="PTHR33154">
    <property type="entry name" value="TRANSCRIPTIONAL REGULATOR, ARSR FAMILY"/>
    <property type="match status" value="1"/>
</dbReference>
<sequence>MATNGEVLLKTLANSKRMDILYQLAFHDEGARVSDLAQALGEAPNSVSYHVRELAKAGVVEKFDAPGGDARETWYRVAGEGIKVDSSTEAGGRDLGAVIEQLYDSVGNSSVVSRYRAAAANAPGGDDVVFGFQNVLRLTEEQKNELFAGLRSVLERAMSQNDEHKKRLADADEREEALQNTERVYVSIDYFPVIEQGE</sequence>
<evidence type="ECO:0000313" key="8">
    <source>
        <dbReference type="Proteomes" id="UP000014387"/>
    </source>
</evidence>
<dbReference type="GO" id="GO:0003677">
    <property type="term" value="F:DNA binding"/>
    <property type="evidence" value="ECO:0007669"/>
    <property type="project" value="UniProtKB-KW"/>
</dbReference>
<evidence type="ECO:0000256" key="3">
    <source>
        <dbReference type="ARBA" id="ARBA00023163"/>
    </source>
</evidence>
<keyword evidence="2" id="KW-0238">DNA-binding</keyword>
<evidence type="ECO:0000259" key="6">
    <source>
        <dbReference type="SMART" id="SM00418"/>
    </source>
</evidence>
<name>A0A9W5VWP4_9ACTO</name>
<evidence type="ECO:0000259" key="5">
    <source>
        <dbReference type="SMART" id="SM00347"/>
    </source>
</evidence>
<feature type="domain" description="HTH marR-type" evidence="5">
    <location>
        <begin position="6"/>
        <end position="107"/>
    </location>
</feature>
<evidence type="ECO:0008006" key="9">
    <source>
        <dbReference type="Google" id="ProtNLM"/>
    </source>
</evidence>
<keyword evidence="1" id="KW-0805">Transcription regulation</keyword>